<feature type="region of interest" description="Disordered" evidence="1">
    <location>
        <begin position="1"/>
        <end position="28"/>
    </location>
</feature>
<sequence length="144" mass="15878">MEARPLTVQASDRLWQSGSSAASPNRRECLRKELKDTVRGNACGPQGESDSCMIQGPGARESLFSYGQQLPASRQFLGMPNYREVGQGQSERSEMKRSRPPDGKACCTFTKYSARRPLRETLVNVDSRKSVAQDVQAQQHATAA</sequence>
<protein>
    <submittedName>
        <fullName evidence="2">Uncharacterized protein</fullName>
    </submittedName>
</protein>
<gene>
    <name evidence="2" type="ORF">AC579_6440</name>
</gene>
<feature type="region of interest" description="Disordered" evidence="1">
    <location>
        <begin position="85"/>
        <end position="107"/>
    </location>
</feature>
<evidence type="ECO:0000313" key="2">
    <source>
        <dbReference type="EMBL" id="KXT08747.1"/>
    </source>
</evidence>
<evidence type="ECO:0000313" key="3">
    <source>
        <dbReference type="Proteomes" id="UP000073492"/>
    </source>
</evidence>
<accession>A0A139I219</accession>
<dbReference type="Proteomes" id="UP000073492">
    <property type="component" value="Unassembled WGS sequence"/>
</dbReference>
<feature type="compositionally biased region" description="Polar residues" evidence="1">
    <location>
        <begin position="8"/>
        <end position="23"/>
    </location>
</feature>
<evidence type="ECO:0000256" key="1">
    <source>
        <dbReference type="SAM" id="MobiDB-lite"/>
    </source>
</evidence>
<keyword evidence="3" id="KW-1185">Reference proteome</keyword>
<proteinExistence type="predicted"/>
<reference evidence="2 3" key="1">
    <citation type="submission" date="2015-07" db="EMBL/GenBank/DDBJ databases">
        <title>Comparative genomics of the Sigatoka disease complex on banana suggests a link between parallel evolutionary changes in Pseudocercospora fijiensis and Pseudocercospora eumusae and increased virulence on the banana host.</title>
        <authorList>
            <person name="Chang T.-C."/>
            <person name="Salvucci A."/>
            <person name="Crous P.W."/>
            <person name="Stergiopoulos I."/>
        </authorList>
    </citation>
    <scope>NUCLEOTIDE SEQUENCE [LARGE SCALE GENOMIC DNA]</scope>
    <source>
        <strain evidence="2 3">CBS 116634</strain>
    </source>
</reference>
<dbReference type="EMBL" id="LFZO01000405">
    <property type="protein sequence ID" value="KXT08747.1"/>
    <property type="molecule type" value="Genomic_DNA"/>
</dbReference>
<dbReference type="AlphaFoldDB" id="A0A139I219"/>
<comment type="caution">
    <text evidence="2">The sequence shown here is derived from an EMBL/GenBank/DDBJ whole genome shotgun (WGS) entry which is preliminary data.</text>
</comment>
<organism evidence="2 3">
    <name type="scientific">Pseudocercospora musae</name>
    <dbReference type="NCBI Taxonomy" id="113226"/>
    <lineage>
        <taxon>Eukaryota</taxon>
        <taxon>Fungi</taxon>
        <taxon>Dikarya</taxon>
        <taxon>Ascomycota</taxon>
        <taxon>Pezizomycotina</taxon>
        <taxon>Dothideomycetes</taxon>
        <taxon>Dothideomycetidae</taxon>
        <taxon>Mycosphaerellales</taxon>
        <taxon>Mycosphaerellaceae</taxon>
        <taxon>Pseudocercospora</taxon>
    </lineage>
</organism>
<name>A0A139I219_9PEZI</name>
<feature type="compositionally biased region" description="Basic and acidic residues" evidence="1">
    <location>
        <begin position="91"/>
        <end position="102"/>
    </location>
</feature>